<dbReference type="GO" id="GO:0003723">
    <property type="term" value="F:RNA binding"/>
    <property type="evidence" value="ECO:0007669"/>
    <property type="project" value="InterPro"/>
</dbReference>
<dbReference type="SUPFAM" id="SSF52172">
    <property type="entry name" value="CheY-like"/>
    <property type="match status" value="1"/>
</dbReference>
<comment type="caution">
    <text evidence="4">The sequence shown here is derived from an EMBL/GenBank/DDBJ whole genome shotgun (WGS) entry which is preliminary data.</text>
</comment>
<dbReference type="InterPro" id="IPR011006">
    <property type="entry name" value="CheY-like_superfamily"/>
</dbReference>
<keyword evidence="5" id="KW-1185">Reference proteome</keyword>
<proteinExistence type="predicted"/>
<dbReference type="Proteomes" id="UP000077519">
    <property type="component" value="Unassembled WGS sequence"/>
</dbReference>
<dbReference type="PROSITE" id="PS50921">
    <property type="entry name" value="ANTAR"/>
    <property type="match status" value="1"/>
</dbReference>
<dbReference type="SMART" id="SM01012">
    <property type="entry name" value="ANTAR"/>
    <property type="match status" value="1"/>
</dbReference>
<name>A0A177YH75_9NOCA</name>
<dbReference type="AlphaFoldDB" id="A0A177YH75"/>
<dbReference type="Gene3D" id="3.30.450.40">
    <property type="match status" value="1"/>
</dbReference>
<dbReference type="RefSeq" id="WP_068425661.1">
    <property type="nucleotide sequence ID" value="NZ_LVHI01000012.1"/>
</dbReference>
<protein>
    <recommendedName>
        <fullName evidence="3">ANTAR domain-containing protein</fullName>
    </recommendedName>
</protein>
<keyword evidence="2" id="KW-0804">Transcription</keyword>
<accession>A0A177YH75</accession>
<dbReference type="InterPro" id="IPR005561">
    <property type="entry name" value="ANTAR"/>
</dbReference>
<organism evidence="4 5">
    <name type="scientific">Rhodococcoides kyotonense</name>
    <dbReference type="NCBI Taxonomy" id="398843"/>
    <lineage>
        <taxon>Bacteria</taxon>
        <taxon>Bacillati</taxon>
        <taxon>Actinomycetota</taxon>
        <taxon>Actinomycetes</taxon>
        <taxon>Mycobacteriales</taxon>
        <taxon>Nocardiaceae</taxon>
        <taxon>Rhodococcoides</taxon>
    </lineage>
</organism>
<dbReference type="InterPro" id="IPR029016">
    <property type="entry name" value="GAF-like_dom_sf"/>
</dbReference>
<dbReference type="SUPFAM" id="SSF55781">
    <property type="entry name" value="GAF domain-like"/>
    <property type="match status" value="1"/>
</dbReference>
<dbReference type="InterPro" id="IPR036388">
    <property type="entry name" value="WH-like_DNA-bd_sf"/>
</dbReference>
<sequence length="248" mass="26795">MADDSSPQRGGPLWESDPELASAVEIRLSLPIRGSDDLIELMARVAAIAVQHIAGADHAGITAAFDDIAPFTVAPTDERVSTFDRAQYEFDGGPCLLAARTDRIVHFDLAEMGQLWPDLSITAHQSSIRRVTAAPLHHRAISVGSLNLYTDHSTAATILTTSELLPVLLGHLDRGLDEFGLHLTSTALAHELMQGVETRALIDNAIGVIMGLRHCSDTQAADLLDTKARTENIGRRDAARRVLDDRAL</sequence>
<evidence type="ECO:0000313" key="4">
    <source>
        <dbReference type="EMBL" id="OAK54791.1"/>
    </source>
</evidence>
<evidence type="ECO:0000256" key="2">
    <source>
        <dbReference type="ARBA" id="ARBA00023163"/>
    </source>
</evidence>
<dbReference type="Gene3D" id="1.10.10.10">
    <property type="entry name" value="Winged helix-like DNA-binding domain superfamily/Winged helix DNA-binding domain"/>
    <property type="match status" value="1"/>
</dbReference>
<reference evidence="4 5" key="1">
    <citation type="submission" date="2016-03" db="EMBL/GenBank/DDBJ databases">
        <title>Genome sequence of Rhodococcus kyotonensis KB10.</title>
        <authorList>
            <person name="Jeong H."/>
            <person name="Hong C.E."/>
            <person name="Jo S.H."/>
            <person name="Park J.M."/>
        </authorList>
    </citation>
    <scope>NUCLEOTIDE SEQUENCE [LARGE SCALE GENOMIC DNA]</scope>
    <source>
        <strain evidence="4 5">KB10</strain>
    </source>
</reference>
<dbReference type="Pfam" id="PF03861">
    <property type="entry name" value="ANTAR"/>
    <property type="match status" value="1"/>
</dbReference>
<feature type="domain" description="ANTAR" evidence="3">
    <location>
        <begin position="182"/>
        <end position="243"/>
    </location>
</feature>
<evidence type="ECO:0000313" key="5">
    <source>
        <dbReference type="Proteomes" id="UP000077519"/>
    </source>
</evidence>
<dbReference type="EMBL" id="LVHI01000012">
    <property type="protein sequence ID" value="OAK54791.1"/>
    <property type="molecule type" value="Genomic_DNA"/>
</dbReference>
<dbReference type="InterPro" id="IPR012074">
    <property type="entry name" value="GAF_ANTAR"/>
</dbReference>
<keyword evidence="1" id="KW-0805">Transcription regulation</keyword>
<evidence type="ECO:0000259" key="3">
    <source>
        <dbReference type="PROSITE" id="PS50921"/>
    </source>
</evidence>
<evidence type="ECO:0000256" key="1">
    <source>
        <dbReference type="ARBA" id="ARBA00023015"/>
    </source>
</evidence>
<gene>
    <name evidence="4" type="ORF">A3K89_05580</name>
</gene>
<dbReference type="PIRSF" id="PIRSF036625">
    <property type="entry name" value="GAF_ANTAR"/>
    <property type="match status" value="1"/>
</dbReference>